<keyword evidence="1" id="KW-0732">Signal</keyword>
<reference evidence="2" key="1">
    <citation type="submission" date="2022-01" db="EMBL/GenBank/DDBJ databases">
        <authorList>
            <person name="King R."/>
        </authorList>
    </citation>
    <scope>NUCLEOTIDE SEQUENCE</scope>
</reference>
<proteinExistence type="predicted"/>
<evidence type="ECO:0000256" key="1">
    <source>
        <dbReference type="SAM" id="SignalP"/>
    </source>
</evidence>
<reference evidence="2" key="2">
    <citation type="submission" date="2022-10" db="EMBL/GenBank/DDBJ databases">
        <authorList>
            <consortium name="ENA_rothamsted_submissions"/>
            <consortium name="culmorum"/>
            <person name="King R."/>
        </authorList>
    </citation>
    <scope>NUCLEOTIDE SEQUENCE</scope>
</reference>
<dbReference type="PROSITE" id="PS51257">
    <property type="entry name" value="PROKAR_LIPOPROTEIN"/>
    <property type="match status" value="1"/>
</dbReference>
<feature type="chain" id="PRO_5040490402" evidence="1">
    <location>
        <begin position="21"/>
        <end position="112"/>
    </location>
</feature>
<sequence>MSKINLILLISFAVLACCTALPRPNDEVVDKIVDEVPVEAEVKKDEVELEDSARIHRPHNPLLNPHLNSNVYAHNPNIYGAYSPTIITKAPLSFDATIVLNPVVPGQLIGKK</sequence>
<feature type="signal peptide" evidence="1">
    <location>
        <begin position="1"/>
        <end position="20"/>
    </location>
</feature>
<dbReference type="Proteomes" id="UP001153620">
    <property type="component" value="Chromosome 4"/>
</dbReference>
<protein>
    <submittedName>
        <fullName evidence="2">Uncharacterized protein</fullName>
    </submittedName>
</protein>
<evidence type="ECO:0000313" key="3">
    <source>
        <dbReference type="Proteomes" id="UP001153620"/>
    </source>
</evidence>
<gene>
    <name evidence="2" type="ORF">CHIRRI_LOCUS14158</name>
</gene>
<keyword evidence="3" id="KW-1185">Reference proteome</keyword>
<evidence type="ECO:0000313" key="2">
    <source>
        <dbReference type="EMBL" id="CAG9811349.1"/>
    </source>
</evidence>
<dbReference type="EMBL" id="OU895880">
    <property type="protein sequence ID" value="CAG9811349.1"/>
    <property type="molecule type" value="Genomic_DNA"/>
</dbReference>
<accession>A0A9N9S6X8</accession>
<dbReference type="AlphaFoldDB" id="A0A9N9S6X8"/>
<name>A0A9N9S6X8_9DIPT</name>
<organism evidence="2 3">
    <name type="scientific">Chironomus riparius</name>
    <dbReference type="NCBI Taxonomy" id="315576"/>
    <lineage>
        <taxon>Eukaryota</taxon>
        <taxon>Metazoa</taxon>
        <taxon>Ecdysozoa</taxon>
        <taxon>Arthropoda</taxon>
        <taxon>Hexapoda</taxon>
        <taxon>Insecta</taxon>
        <taxon>Pterygota</taxon>
        <taxon>Neoptera</taxon>
        <taxon>Endopterygota</taxon>
        <taxon>Diptera</taxon>
        <taxon>Nematocera</taxon>
        <taxon>Chironomoidea</taxon>
        <taxon>Chironomidae</taxon>
        <taxon>Chironominae</taxon>
        <taxon>Chironomus</taxon>
    </lineage>
</organism>